<organism evidence="1 2">
    <name type="scientific">Patella caerulea</name>
    <name type="common">Rayed Mediterranean limpet</name>
    <dbReference type="NCBI Taxonomy" id="87958"/>
    <lineage>
        <taxon>Eukaryota</taxon>
        <taxon>Metazoa</taxon>
        <taxon>Spiralia</taxon>
        <taxon>Lophotrochozoa</taxon>
        <taxon>Mollusca</taxon>
        <taxon>Gastropoda</taxon>
        <taxon>Patellogastropoda</taxon>
        <taxon>Patelloidea</taxon>
        <taxon>Patellidae</taxon>
        <taxon>Patella</taxon>
    </lineage>
</organism>
<dbReference type="AlphaFoldDB" id="A0AAN8K6J2"/>
<dbReference type="Proteomes" id="UP001347796">
    <property type="component" value="Unassembled WGS sequence"/>
</dbReference>
<evidence type="ECO:0000313" key="2">
    <source>
        <dbReference type="Proteomes" id="UP001347796"/>
    </source>
</evidence>
<sequence length="141" mass="14866">MLQNSIQFINPEMPEAVYGQILSANTGFGGVSPFRRFNGAPGTVFLANNEAPSVPDQHIITSNGGIFTMEAPDVPSFGSAFVSPFSGIGGLSLNGIVASPLNGIDRNVVLQRPGLNRNVVTTRNGPVIIDSAELGHGLRRY</sequence>
<accession>A0AAN8K6J2</accession>
<gene>
    <name evidence="1" type="ORF">SNE40_002654</name>
</gene>
<evidence type="ECO:0000313" key="1">
    <source>
        <dbReference type="EMBL" id="KAK6190882.1"/>
    </source>
</evidence>
<protein>
    <submittedName>
        <fullName evidence="1">Uncharacterized protein</fullName>
    </submittedName>
</protein>
<reference evidence="1 2" key="1">
    <citation type="submission" date="2024-01" db="EMBL/GenBank/DDBJ databases">
        <title>The genome of the rayed Mediterranean limpet Patella caerulea (Linnaeus, 1758).</title>
        <authorList>
            <person name="Anh-Thu Weber A."/>
            <person name="Halstead-Nussloch G."/>
        </authorList>
    </citation>
    <scope>NUCLEOTIDE SEQUENCE [LARGE SCALE GENOMIC DNA]</scope>
    <source>
        <strain evidence="1">AATW-2023a</strain>
        <tissue evidence="1">Whole specimen</tissue>
    </source>
</reference>
<name>A0AAN8K6J2_PATCE</name>
<keyword evidence="2" id="KW-1185">Reference proteome</keyword>
<proteinExistence type="predicted"/>
<dbReference type="EMBL" id="JAZGQO010000002">
    <property type="protein sequence ID" value="KAK6190882.1"/>
    <property type="molecule type" value="Genomic_DNA"/>
</dbReference>
<comment type="caution">
    <text evidence="1">The sequence shown here is derived from an EMBL/GenBank/DDBJ whole genome shotgun (WGS) entry which is preliminary data.</text>
</comment>